<name>A0ABS7FME6_9ACTN</name>
<reference evidence="2 3" key="1">
    <citation type="submission" date="2021-07" db="EMBL/GenBank/DDBJ databases">
        <title>Actinomadura sp. PM05-2 isolated from lichen.</title>
        <authorList>
            <person name="Somphong A."/>
            <person name="Phongsopitanun W."/>
            <person name="Tanasupawat S."/>
            <person name="Peongsungnone V."/>
        </authorList>
    </citation>
    <scope>NUCLEOTIDE SEQUENCE [LARGE SCALE GENOMIC DNA]</scope>
    <source>
        <strain evidence="2 3">PM05-2</strain>
    </source>
</reference>
<proteinExistence type="predicted"/>
<evidence type="ECO:0000313" key="2">
    <source>
        <dbReference type="EMBL" id="MBW8480728.1"/>
    </source>
</evidence>
<keyword evidence="1" id="KW-0472">Membrane</keyword>
<sequence length="192" mass="20737">MRRLWRRLGLERNPLRRRIDRLQRGFALALLALLAALAVPAALWCGGGAYQGGTRAERAERASRTQVTATVVASGGVGVAGDRYIHETVQAEWPGPGGETRVGPLPTWKNARPGSREPIWVDAAGRPAPPPRRHSRTVTDAVYAGAGGALAAGAPVLAAYLLVRRRCDRHRADLWEAAWARMDADAGRNRPS</sequence>
<comment type="caution">
    <text evidence="2">The sequence shown here is derived from an EMBL/GenBank/DDBJ whole genome shotgun (WGS) entry which is preliminary data.</text>
</comment>
<dbReference type="PANTHER" id="PTHR42305">
    <property type="entry name" value="MEMBRANE PROTEIN RV1733C-RELATED"/>
    <property type="match status" value="1"/>
</dbReference>
<dbReference type="EMBL" id="JAIBOA010000001">
    <property type="protein sequence ID" value="MBW8480728.1"/>
    <property type="molecule type" value="Genomic_DNA"/>
</dbReference>
<evidence type="ECO:0008006" key="4">
    <source>
        <dbReference type="Google" id="ProtNLM"/>
    </source>
</evidence>
<evidence type="ECO:0000256" key="1">
    <source>
        <dbReference type="SAM" id="Phobius"/>
    </source>
</evidence>
<dbReference type="InterPro" id="IPR039708">
    <property type="entry name" value="MT1774/Rv1733c-like"/>
</dbReference>
<keyword evidence="1" id="KW-0812">Transmembrane</keyword>
<feature type="transmembrane region" description="Helical" evidence="1">
    <location>
        <begin position="141"/>
        <end position="163"/>
    </location>
</feature>
<dbReference type="PANTHER" id="PTHR42305:SF1">
    <property type="entry name" value="MEMBRANE PROTEIN RV1733C-RELATED"/>
    <property type="match status" value="1"/>
</dbReference>
<keyword evidence="1" id="KW-1133">Transmembrane helix</keyword>
<accession>A0ABS7FME6</accession>
<keyword evidence="3" id="KW-1185">Reference proteome</keyword>
<dbReference type="Proteomes" id="UP000774570">
    <property type="component" value="Unassembled WGS sequence"/>
</dbReference>
<protein>
    <recommendedName>
        <fullName evidence="4">DUF3592 domain-containing protein</fullName>
    </recommendedName>
</protein>
<organism evidence="2 3">
    <name type="scientific">Actinomadura parmotrematis</name>
    <dbReference type="NCBI Taxonomy" id="2864039"/>
    <lineage>
        <taxon>Bacteria</taxon>
        <taxon>Bacillati</taxon>
        <taxon>Actinomycetota</taxon>
        <taxon>Actinomycetes</taxon>
        <taxon>Streptosporangiales</taxon>
        <taxon>Thermomonosporaceae</taxon>
        <taxon>Actinomadura</taxon>
    </lineage>
</organism>
<dbReference type="RefSeq" id="WP_220161964.1">
    <property type="nucleotide sequence ID" value="NZ_JAIBOA010000001.1"/>
</dbReference>
<gene>
    <name evidence="2" type="ORF">K1Y72_00005</name>
</gene>
<evidence type="ECO:0000313" key="3">
    <source>
        <dbReference type="Proteomes" id="UP000774570"/>
    </source>
</evidence>